<evidence type="ECO:0000313" key="2">
    <source>
        <dbReference type="WBParaSite" id="JU765_v2.g8883.t1"/>
    </source>
</evidence>
<organism evidence="1 2">
    <name type="scientific">Panagrolaimus sp. JU765</name>
    <dbReference type="NCBI Taxonomy" id="591449"/>
    <lineage>
        <taxon>Eukaryota</taxon>
        <taxon>Metazoa</taxon>
        <taxon>Ecdysozoa</taxon>
        <taxon>Nematoda</taxon>
        <taxon>Chromadorea</taxon>
        <taxon>Rhabditida</taxon>
        <taxon>Tylenchina</taxon>
        <taxon>Panagrolaimomorpha</taxon>
        <taxon>Panagrolaimoidea</taxon>
        <taxon>Panagrolaimidae</taxon>
        <taxon>Panagrolaimus</taxon>
    </lineage>
</organism>
<name>A0AC34RPK4_9BILA</name>
<sequence length="164" mass="18135">MTQYPLEIPEIQGTIQEIIQSKIESARTLSKHFPILVDDTALEIEALNNWPGPYVKEFLDSFKAEGIVDLVKKIDPTNTKAKAICSLGYLESPTAEPIFGFGIVEGILKLRSDGKYSGFGFDPVFYPDVDDKAFSDLSMEEKGNMSHRAGALLDLCAKLEEKSS</sequence>
<proteinExistence type="predicted"/>
<dbReference type="Proteomes" id="UP000887576">
    <property type="component" value="Unplaced"/>
</dbReference>
<protein>
    <submittedName>
        <fullName evidence="2">Inosine triphosphate pyrophosphatase</fullName>
    </submittedName>
</protein>
<reference evidence="2" key="1">
    <citation type="submission" date="2022-11" db="UniProtKB">
        <authorList>
            <consortium name="WormBaseParasite"/>
        </authorList>
    </citation>
    <scope>IDENTIFICATION</scope>
</reference>
<evidence type="ECO:0000313" key="1">
    <source>
        <dbReference type="Proteomes" id="UP000887576"/>
    </source>
</evidence>
<dbReference type="WBParaSite" id="JU765_v2.g8883.t1">
    <property type="protein sequence ID" value="JU765_v2.g8883.t1"/>
    <property type="gene ID" value="JU765_v2.g8883"/>
</dbReference>
<accession>A0AC34RPK4</accession>